<proteinExistence type="predicted"/>
<reference evidence="1" key="1">
    <citation type="journal article" date="2014" name="Front. Microbiol.">
        <title>High frequency of phylogenetically diverse reductive dehalogenase-homologous genes in deep subseafloor sedimentary metagenomes.</title>
        <authorList>
            <person name="Kawai M."/>
            <person name="Futagami T."/>
            <person name="Toyoda A."/>
            <person name="Takaki Y."/>
            <person name="Nishi S."/>
            <person name="Hori S."/>
            <person name="Arai W."/>
            <person name="Tsubouchi T."/>
            <person name="Morono Y."/>
            <person name="Uchiyama I."/>
            <person name="Ito T."/>
            <person name="Fujiyama A."/>
            <person name="Inagaki F."/>
            <person name="Takami H."/>
        </authorList>
    </citation>
    <scope>NUCLEOTIDE SEQUENCE</scope>
    <source>
        <strain evidence="1">Expedition CK06-06</strain>
    </source>
</reference>
<feature type="non-terminal residue" evidence="1">
    <location>
        <position position="1"/>
    </location>
</feature>
<accession>X1I740</accession>
<comment type="caution">
    <text evidence="1">The sequence shown here is derived from an EMBL/GenBank/DDBJ whole genome shotgun (WGS) entry which is preliminary data.</text>
</comment>
<feature type="non-terminal residue" evidence="1">
    <location>
        <position position="91"/>
    </location>
</feature>
<protein>
    <submittedName>
        <fullName evidence="1">Uncharacterized protein</fullName>
    </submittedName>
</protein>
<sequence length="91" mass="9959">TFYGHKLCVTGGSSNLITDCVICDGNPADTTLTDQMLDRQHDLCGHYPLKIALDGGFASKENLNSAKSKHIKDVCFAKKRGIEVEEMCRSP</sequence>
<dbReference type="AlphaFoldDB" id="X1I740"/>
<organism evidence="1">
    <name type="scientific">marine sediment metagenome</name>
    <dbReference type="NCBI Taxonomy" id="412755"/>
    <lineage>
        <taxon>unclassified sequences</taxon>
        <taxon>metagenomes</taxon>
        <taxon>ecological metagenomes</taxon>
    </lineage>
</organism>
<name>X1I740_9ZZZZ</name>
<evidence type="ECO:0000313" key="1">
    <source>
        <dbReference type="EMBL" id="GAH53398.1"/>
    </source>
</evidence>
<gene>
    <name evidence="1" type="ORF">S03H2_26687</name>
</gene>
<dbReference type="EMBL" id="BARU01015590">
    <property type="protein sequence ID" value="GAH53398.1"/>
    <property type="molecule type" value="Genomic_DNA"/>
</dbReference>